<organism evidence="2 3">
    <name type="scientific">Usitatibacter rugosus</name>
    <dbReference type="NCBI Taxonomy" id="2732067"/>
    <lineage>
        <taxon>Bacteria</taxon>
        <taxon>Pseudomonadati</taxon>
        <taxon>Pseudomonadota</taxon>
        <taxon>Betaproteobacteria</taxon>
        <taxon>Nitrosomonadales</taxon>
        <taxon>Usitatibacteraceae</taxon>
        <taxon>Usitatibacter</taxon>
    </lineage>
</organism>
<dbReference type="InterPro" id="IPR010645">
    <property type="entry name" value="MFS_4"/>
</dbReference>
<sequence>MPGLVALAIAMGIGRFAFTPLLPIMQADAGLGVAEGGWLASANYVGYLVGALLALRLDLPASRVVRGGLALVAVVTAAMALTHSFAAWMVLRFAAGVASAWVLVFVSSWGFARPEVVFAGVGTGIAVTGLACLLLMVNSATSGTAWIALGAIAAVGTVGIWHAFGTRPAAAGASVPNGFAWTPEAWRLTACYGIFGFGYIIPATFLPAMAKQVIDDPVKFGWSWPLFGAAALASTLAAGSLRKRFGDRRTWIAAHIVMAIGVAVPLAVPGLAGILASALLVGGTFMVATMAGVQEARRVAGTGARTLIAAMTSAFAVGQIAGPLVVGLFHSLSLSLLLAASLLLVSAFFLRRTP</sequence>
<keyword evidence="1" id="KW-0472">Membrane</keyword>
<feature type="transmembrane region" description="Helical" evidence="1">
    <location>
        <begin position="93"/>
        <end position="111"/>
    </location>
</feature>
<dbReference type="Pfam" id="PF06779">
    <property type="entry name" value="MFS_4"/>
    <property type="match status" value="1"/>
</dbReference>
<keyword evidence="1" id="KW-0812">Transmembrane</keyword>
<dbReference type="PANTHER" id="PTHR23537">
    <property type="match status" value="1"/>
</dbReference>
<name>A0A6M4H276_9PROT</name>
<feature type="transmembrane region" description="Helical" evidence="1">
    <location>
        <begin position="185"/>
        <end position="210"/>
    </location>
</feature>
<reference evidence="2 3" key="1">
    <citation type="submission" date="2020-04" db="EMBL/GenBank/DDBJ databases">
        <title>Usitatibacter rugosus gen. nov., sp. nov. and Usitatibacter palustris sp. nov., novel members of Usitatibacteraceae fam. nov. within the order Nitrosomonadales isolated from soil.</title>
        <authorList>
            <person name="Huber K.J."/>
            <person name="Neumann-Schaal M."/>
            <person name="Geppert A."/>
            <person name="Luckner M."/>
            <person name="Wanner G."/>
            <person name="Overmann J."/>
        </authorList>
    </citation>
    <scope>NUCLEOTIDE SEQUENCE [LARGE SCALE GENOMIC DNA]</scope>
    <source>
        <strain evidence="2 3">0125_3</strain>
    </source>
</reference>
<dbReference type="SUPFAM" id="SSF103473">
    <property type="entry name" value="MFS general substrate transporter"/>
    <property type="match status" value="1"/>
</dbReference>
<evidence type="ECO:0000313" key="2">
    <source>
        <dbReference type="EMBL" id="QJR13188.1"/>
    </source>
</evidence>
<accession>A0A6M4H276</accession>
<feature type="transmembrane region" description="Helical" evidence="1">
    <location>
        <begin position="332"/>
        <end position="350"/>
    </location>
</feature>
<feature type="transmembrane region" description="Helical" evidence="1">
    <location>
        <begin position="306"/>
        <end position="326"/>
    </location>
</feature>
<feature type="transmembrane region" description="Helical" evidence="1">
    <location>
        <begin position="67"/>
        <end position="87"/>
    </location>
</feature>
<protein>
    <submittedName>
        <fullName evidence="2">Uncharacterized protein</fullName>
    </submittedName>
</protein>
<evidence type="ECO:0000256" key="1">
    <source>
        <dbReference type="SAM" id="Phobius"/>
    </source>
</evidence>
<dbReference type="EMBL" id="CP053069">
    <property type="protein sequence ID" value="QJR13188.1"/>
    <property type="molecule type" value="Genomic_DNA"/>
</dbReference>
<dbReference type="AlphaFoldDB" id="A0A6M4H276"/>
<keyword evidence="1" id="KW-1133">Transmembrane helix</keyword>
<evidence type="ECO:0000313" key="3">
    <source>
        <dbReference type="Proteomes" id="UP000501534"/>
    </source>
</evidence>
<keyword evidence="3" id="KW-1185">Reference proteome</keyword>
<dbReference type="Proteomes" id="UP000501534">
    <property type="component" value="Chromosome"/>
</dbReference>
<dbReference type="RefSeq" id="WP_171096041.1">
    <property type="nucleotide sequence ID" value="NZ_CP053069.1"/>
</dbReference>
<feature type="transmembrane region" description="Helical" evidence="1">
    <location>
        <begin position="222"/>
        <end position="239"/>
    </location>
</feature>
<dbReference type="KEGG" id="uru:DSM104443_04283"/>
<dbReference type="PANTHER" id="PTHR23537:SF1">
    <property type="entry name" value="SUGAR TRANSPORTER"/>
    <property type="match status" value="1"/>
</dbReference>
<feature type="transmembrane region" description="Helical" evidence="1">
    <location>
        <begin position="143"/>
        <end position="164"/>
    </location>
</feature>
<dbReference type="GO" id="GO:0005886">
    <property type="term" value="C:plasma membrane"/>
    <property type="evidence" value="ECO:0007669"/>
    <property type="project" value="TreeGrafter"/>
</dbReference>
<gene>
    <name evidence="2" type="ORF">DSM104443_04283</name>
</gene>
<dbReference type="InterPro" id="IPR036259">
    <property type="entry name" value="MFS_trans_sf"/>
</dbReference>
<dbReference type="Gene3D" id="1.20.1250.20">
    <property type="entry name" value="MFS general substrate transporter like domains"/>
    <property type="match status" value="2"/>
</dbReference>
<feature type="transmembrane region" description="Helical" evidence="1">
    <location>
        <begin position="274"/>
        <end position="294"/>
    </location>
</feature>
<feature type="transmembrane region" description="Helical" evidence="1">
    <location>
        <begin position="251"/>
        <end position="268"/>
    </location>
</feature>
<proteinExistence type="predicted"/>
<feature type="transmembrane region" description="Helical" evidence="1">
    <location>
        <begin position="36"/>
        <end position="55"/>
    </location>
</feature>
<feature type="transmembrane region" description="Helical" evidence="1">
    <location>
        <begin position="116"/>
        <end position="137"/>
    </location>
</feature>